<dbReference type="STRING" id="4999.A0A1Y1ULT0"/>
<feature type="region of interest" description="Disordered" evidence="1">
    <location>
        <begin position="298"/>
        <end position="319"/>
    </location>
</feature>
<dbReference type="EMBL" id="NBSH01000005">
    <property type="protein sequence ID" value="ORX38085.1"/>
    <property type="molecule type" value="Genomic_DNA"/>
</dbReference>
<proteinExistence type="predicted"/>
<dbReference type="OrthoDB" id="69177at2759"/>
<name>A0A1Y1ULT0_9TREE</name>
<evidence type="ECO:0000313" key="2">
    <source>
        <dbReference type="EMBL" id="ORX38085.1"/>
    </source>
</evidence>
<feature type="region of interest" description="Disordered" evidence="1">
    <location>
        <begin position="1"/>
        <end position="38"/>
    </location>
</feature>
<keyword evidence="3" id="KW-1185">Reference proteome</keyword>
<comment type="caution">
    <text evidence="2">The sequence shown here is derived from an EMBL/GenBank/DDBJ whole genome shotgun (WGS) entry which is preliminary data.</text>
</comment>
<evidence type="ECO:0000256" key="1">
    <source>
        <dbReference type="SAM" id="MobiDB-lite"/>
    </source>
</evidence>
<evidence type="ECO:0000313" key="3">
    <source>
        <dbReference type="Proteomes" id="UP000193218"/>
    </source>
</evidence>
<reference evidence="2 3" key="1">
    <citation type="submission" date="2017-03" db="EMBL/GenBank/DDBJ databases">
        <title>Widespread Adenine N6-methylation of Active Genes in Fungi.</title>
        <authorList>
            <consortium name="DOE Joint Genome Institute"/>
            <person name="Mondo S.J."/>
            <person name="Dannebaum R.O."/>
            <person name="Kuo R.C."/>
            <person name="Louie K.B."/>
            <person name="Bewick A.J."/>
            <person name="Labutti K."/>
            <person name="Haridas S."/>
            <person name="Kuo A."/>
            <person name="Salamov A."/>
            <person name="Ahrendt S.R."/>
            <person name="Lau R."/>
            <person name="Bowen B.P."/>
            <person name="Lipzen A."/>
            <person name="Sullivan W."/>
            <person name="Andreopoulos W.B."/>
            <person name="Clum A."/>
            <person name="Lindquist E."/>
            <person name="Daum C."/>
            <person name="Northen T.R."/>
            <person name="Ramamoorthy G."/>
            <person name="Schmitz R.J."/>
            <person name="Gryganskyi A."/>
            <person name="Culley D."/>
            <person name="Magnuson J."/>
            <person name="James T.Y."/>
            <person name="O'Malley M.A."/>
            <person name="Stajich J.E."/>
            <person name="Spatafora J.W."/>
            <person name="Visel A."/>
            <person name="Grigoriev I.V."/>
        </authorList>
    </citation>
    <scope>NUCLEOTIDE SEQUENCE [LARGE SCALE GENOMIC DNA]</scope>
    <source>
        <strain evidence="2 3">NRRL Y-17943</strain>
    </source>
</reference>
<feature type="compositionally biased region" description="Low complexity" evidence="1">
    <location>
        <begin position="300"/>
        <end position="311"/>
    </location>
</feature>
<dbReference type="RefSeq" id="XP_021872072.1">
    <property type="nucleotide sequence ID" value="XM_022015703.1"/>
</dbReference>
<feature type="non-terminal residue" evidence="2">
    <location>
        <position position="319"/>
    </location>
</feature>
<protein>
    <submittedName>
        <fullName evidence="2">Uncharacterized protein</fullName>
    </submittedName>
</protein>
<sequence length="319" mass="34886">MGRRSEQAKKRKRLLGSSMSGSIKYAKHPPTQNTDTASTEIEPLVSAQDLETTISTLETLCEFPDELSRKDVKGVKRAVHALNRVMVDGAPIGTSLSSKISSALQAYRFIDALVLLFEMYIRDLPPKLGSLQRWVRECDATFSVDGLVRDTDAMRCLDLILRIADREMVSGSSQGAGDLVMRRRPVWRARDPVAEELPIWGILQQGRLFDTPPPVPFPNFRPVQHTPGHLRKPPNVYDSTVYASSPGAIRLSTSRPRSPSRVDVPGLPGAFVILDVFTPEECLQIVQAGEAIGFERDEAAGGSAASKSSASVPSGIRAH</sequence>
<organism evidence="2 3">
    <name type="scientific">Kockovaella imperatae</name>
    <dbReference type="NCBI Taxonomy" id="4999"/>
    <lineage>
        <taxon>Eukaryota</taxon>
        <taxon>Fungi</taxon>
        <taxon>Dikarya</taxon>
        <taxon>Basidiomycota</taxon>
        <taxon>Agaricomycotina</taxon>
        <taxon>Tremellomycetes</taxon>
        <taxon>Tremellales</taxon>
        <taxon>Cuniculitremaceae</taxon>
        <taxon>Kockovaella</taxon>
    </lineage>
</organism>
<gene>
    <name evidence="2" type="ORF">BD324DRAFT_624450</name>
</gene>
<dbReference type="InParanoid" id="A0A1Y1ULT0"/>
<dbReference type="AlphaFoldDB" id="A0A1Y1ULT0"/>
<accession>A0A1Y1ULT0</accession>
<dbReference type="GeneID" id="33557512"/>
<dbReference type="Proteomes" id="UP000193218">
    <property type="component" value="Unassembled WGS sequence"/>
</dbReference>